<reference evidence="1 2" key="1">
    <citation type="submission" date="2019-03" db="EMBL/GenBank/DDBJ databases">
        <title>First draft genome of Liparis tanakae, snailfish: a comprehensive survey of snailfish specific genes.</title>
        <authorList>
            <person name="Kim W."/>
            <person name="Song I."/>
            <person name="Jeong J.-H."/>
            <person name="Kim D."/>
            <person name="Kim S."/>
            <person name="Ryu S."/>
            <person name="Song J.Y."/>
            <person name="Lee S.K."/>
        </authorList>
    </citation>
    <scope>NUCLEOTIDE SEQUENCE [LARGE SCALE GENOMIC DNA]</scope>
    <source>
        <tissue evidence="1">Muscle</tissue>
    </source>
</reference>
<name>A0A4Z2I4F4_9TELE</name>
<accession>A0A4Z2I4F4</accession>
<dbReference type="Proteomes" id="UP000314294">
    <property type="component" value="Unassembled WGS sequence"/>
</dbReference>
<evidence type="ECO:0000313" key="2">
    <source>
        <dbReference type="Proteomes" id="UP000314294"/>
    </source>
</evidence>
<comment type="caution">
    <text evidence="1">The sequence shown here is derived from an EMBL/GenBank/DDBJ whole genome shotgun (WGS) entry which is preliminary data.</text>
</comment>
<proteinExistence type="predicted"/>
<protein>
    <submittedName>
        <fullName evidence="1">Uncharacterized protein</fullName>
    </submittedName>
</protein>
<dbReference type="EMBL" id="SRLO01000131">
    <property type="protein sequence ID" value="TNN72949.1"/>
    <property type="molecule type" value="Genomic_DNA"/>
</dbReference>
<keyword evidence="2" id="KW-1185">Reference proteome</keyword>
<evidence type="ECO:0000313" key="1">
    <source>
        <dbReference type="EMBL" id="TNN72949.1"/>
    </source>
</evidence>
<dbReference type="AlphaFoldDB" id="A0A4Z2I4F4"/>
<sequence>MVGRDCGLGVTKEEKGESGLLLLDMPSSWWELVKAQSPPGLSLIGPDESSDAEVGSSVEFVVVGVPPFTLWSIREVRGERQEAIQYGQWGCYRTGATDPRFTEDVNRGFLLHNDFAHLWKTLSV</sequence>
<gene>
    <name evidence="1" type="ORF">EYF80_016878</name>
</gene>
<organism evidence="1 2">
    <name type="scientific">Liparis tanakae</name>
    <name type="common">Tanaka's snailfish</name>
    <dbReference type="NCBI Taxonomy" id="230148"/>
    <lineage>
        <taxon>Eukaryota</taxon>
        <taxon>Metazoa</taxon>
        <taxon>Chordata</taxon>
        <taxon>Craniata</taxon>
        <taxon>Vertebrata</taxon>
        <taxon>Euteleostomi</taxon>
        <taxon>Actinopterygii</taxon>
        <taxon>Neopterygii</taxon>
        <taxon>Teleostei</taxon>
        <taxon>Neoteleostei</taxon>
        <taxon>Acanthomorphata</taxon>
        <taxon>Eupercaria</taxon>
        <taxon>Perciformes</taxon>
        <taxon>Cottioidei</taxon>
        <taxon>Cottales</taxon>
        <taxon>Liparidae</taxon>
        <taxon>Liparis</taxon>
    </lineage>
</organism>